<dbReference type="EMBL" id="HBIJ01017434">
    <property type="protein sequence ID" value="CAE0370820.1"/>
    <property type="molecule type" value="Transcribed_RNA"/>
</dbReference>
<feature type="domain" description="Non-canonical E2 ubiquitin-conjugating enzyme C-terminal" evidence="2">
    <location>
        <begin position="18"/>
        <end position="258"/>
    </location>
</feature>
<feature type="compositionally biased region" description="Acidic residues" evidence="1">
    <location>
        <begin position="270"/>
        <end position="295"/>
    </location>
</feature>
<proteinExistence type="predicted"/>
<evidence type="ECO:0000256" key="1">
    <source>
        <dbReference type="SAM" id="MobiDB-lite"/>
    </source>
</evidence>
<protein>
    <recommendedName>
        <fullName evidence="2">Non-canonical E2 ubiquitin-conjugating enzyme C-terminal domain-containing protein</fullName>
    </recommendedName>
</protein>
<organism evidence="3">
    <name type="scientific">Aureoumbra lagunensis</name>
    <dbReference type="NCBI Taxonomy" id="44058"/>
    <lineage>
        <taxon>Eukaryota</taxon>
        <taxon>Sar</taxon>
        <taxon>Stramenopiles</taxon>
        <taxon>Ochrophyta</taxon>
        <taxon>Pelagophyceae</taxon>
        <taxon>Pelagomonadales</taxon>
        <taxon>Aureoumbra</taxon>
    </lineage>
</organism>
<dbReference type="AlphaFoldDB" id="A0A7S3K0D6"/>
<dbReference type="InterPro" id="IPR018553">
    <property type="entry name" value="E2_Ub-conjug_enz"/>
</dbReference>
<gene>
    <name evidence="3" type="ORF">ALAG00032_LOCUS11599</name>
</gene>
<dbReference type="PANTHER" id="PTHR31560:SF0">
    <property type="entry name" value="UPF0652 PROTEIN C22H10.08"/>
    <property type="match status" value="1"/>
</dbReference>
<reference evidence="3" key="1">
    <citation type="submission" date="2021-01" db="EMBL/GenBank/DDBJ databases">
        <authorList>
            <person name="Corre E."/>
            <person name="Pelletier E."/>
            <person name="Niang G."/>
            <person name="Scheremetjew M."/>
            <person name="Finn R."/>
            <person name="Kale V."/>
            <person name="Holt S."/>
            <person name="Cochrane G."/>
            <person name="Meng A."/>
            <person name="Brown T."/>
            <person name="Cohen L."/>
        </authorList>
    </citation>
    <scope>NUCLEOTIDE SEQUENCE</scope>
    <source>
        <strain evidence="3">CCMP1510</strain>
    </source>
</reference>
<dbReference type="InterPro" id="IPR057668">
    <property type="entry name" value="E2_Ub-conjug_enz_C"/>
</dbReference>
<dbReference type="PANTHER" id="PTHR31560">
    <property type="entry name" value="UPF0652 PROTEIN C16A11.03C-RELATED"/>
    <property type="match status" value="1"/>
</dbReference>
<accession>A0A7S3K0D6</accession>
<sequence>MNTESFEQHKNASLVEECKFIPLRLSEDERRKLDTLIAALKVSEYTSEVDTLSRRHKSYRIIDAIQDMVRIGTGLSICSQPAKMRSIGSMNGNEIGQYFAELFEIGRRHKIMNPAKMRSEYGKLMYMLQDAQSRGAKESLGCSFHLPIKMVSSFVEKRGATALLWDARLPIAVGREKGNKGAARQELIQEYSKGKNNMQEESLTQTEIALVIDSIDDARCYEEQSIAPIETMLHLLESAFDPRAPTPQRPASLSLRRGDPAMLPIKQFGTEEEEEDGDNYQDDKDDIDAEPEDDESSPKKSVHDDDDADDDTDRVGDDSSDEEYRPRYRPGPVRAIGSRIAHSLGGGLSRLASNMQNLGGAKLMHDHPTQYTYVRQSLLLWREVMHNMYRLWIHADDDLLISSNGEYQLWNTGQGLNRVQSCPRIGSAMRQILTRVQRESGLPWVGLSVVHLGDRDVPNALMFIDKYTQVPRLLAPIAMVVQAIPKLCKEDQAVRAYVKQKWGSPNLLQLTILADFFKRAFDGDGDDGGSCIDGRLTSAWNWCSKIVKKDYYPIFNMAGFSGFDGGFREDD</sequence>
<feature type="compositionally biased region" description="Basic and acidic residues" evidence="1">
    <location>
        <begin position="313"/>
        <end position="326"/>
    </location>
</feature>
<name>A0A7S3K0D6_9STRA</name>
<feature type="region of interest" description="Disordered" evidence="1">
    <location>
        <begin position="240"/>
        <end position="333"/>
    </location>
</feature>
<evidence type="ECO:0000313" key="3">
    <source>
        <dbReference type="EMBL" id="CAE0370820.1"/>
    </source>
</evidence>
<feature type="domain" description="Non-canonical E2 ubiquitin-conjugating enzyme C-terminal" evidence="2">
    <location>
        <begin position="359"/>
        <end position="565"/>
    </location>
</feature>
<dbReference type="Pfam" id="PF09418">
    <property type="entry name" value="DUF2009"/>
    <property type="match status" value="2"/>
</dbReference>
<evidence type="ECO:0000259" key="2">
    <source>
        <dbReference type="Pfam" id="PF09418"/>
    </source>
</evidence>